<feature type="region of interest" description="Disordered" evidence="7">
    <location>
        <begin position="226"/>
        <end position="305"/>
    </location>
</feature>
<dbReference type="RefSeq" id="XP_060121569.1">
    <property type="nucleotide sequence ID" value="XM_060265586.1"/>
</dbReference>
<dbReference type="GO" id="GO:0005634">
    <property type="term" value="C:nucleus"/>
    <property type="evidence" value="ECO:0007669"/>
    <property type="project" value="UniProtKB-SubCell"/>
</dbReference>
<dbReference type="Gene3D" id="1.20.5.170">
    <property type="match status" value="1"/>
</dbReference>
<dbReference type="GO" id="GO:0003677">
    <property type="term" value="F:DNA binding"/>
    <property type="evidence" value="ECO:0007669"/>
    <property type="project" value="UniProtKB-KW"/>
</dbReference>
<dbReference type="InterPro" id="IPR004827">
    <property type="entry name" value="bZIP"/>
</dbReference>
<accession>A0AAF0F193</accession>
<feature type="compositionally biased region" description="Low complexity" evidence="7">
    <location>
        <begin position="149"/>
        <end position="167"/>
    </location>
</feature>
<dbReference type="EMBL" id="CP119959">
    <property type="protein sequence ID" value="WFD38672.1"/>
    <property type="molecule type" value="Genomic_DNA"/>
</dbReference>
<evidence type="ECO:0000259" key="8">
    <source>
        <dbReference type="PROSITE" id="PS50217"/>
    </source>
</evidence>
<sequence>MSRSPLGASPNPSDDAQTSNTMGNKRELATRNWDTNGSAGMSPMGSVAHVPMNNLPSSVGGPSSATNAPMTTNAMSLQPAVSAAPAMMPMGGASPLKSNAPTSSSLLGGNDMAPFSGSFSDGASAPTSFPLNVPGNFSDMIRQGNGMISSQPVSSLPSSLSAVPLGSTVPSSAGGTDLSALTVSTPQAAPTLPEEQQKSNKAADPRGVGEIGAASGLYMLSQSISDPKLKKEGEEEEKTVNGTSKDAAKRKRDDRGGKSMVNGDASPSKHGSETTRSLKRDAEHGTEDDEVHSDNDSDNDSKRKSFLERNRQAAFKCRQRKKAWLASLQAKVEYLQSDNESLQNTVEALRAEVLFLKSQLMQHHGHSAMDGDGKDVHADSNRSLSGPYSPMNVSVPSSFVGYPAQGNVSHPLLPNISPVPQVSHPPQPSMSQPGLDSAMSSVPATGALAAYATPGLPRMTQMPATQPMLSPYAQAPHGYAAARGND</sequence>
<reference evidence="9" key="1">
    <citation type="submission" date="2023-03" db="EMBL/GenBank/DDBJ databases">
        <title>Mating type loci evolution in Malassezia.</title>
        <authorList>
            <person name="Coelho M.A."/>
        </authorList>
    </citation>
    <scope>NUCLEOTIDE SEQUENCE</scope>
    <source>
        <strain evidence="9">CBS 9431</strain>
    </source>
</reference>
<feature type="compositionally biased region" description="Polar residues" evidence="7">
    <location>
        <begin position="168"/>
        <end position="188"/>
    </location>
</feature>
<dbReference type="InterPro" id="IPR051027">
    <property type="entry name" value="bZIP_transcription_factors"/>
</dbReference>
<feature type="compositionally biased region" description="Basic and acidic residues" evidence="7">
    <location>
        <begin position="292"/>
        <end position="305"/>
    </location>
</feature>
<name>A0AAF0F193_9BASI</name>
<feature type="region of interest" description="Disordered" evidence="7">
    <location>
        <begin position="146"/>
        <end position="209"/>
    </location>
</feature>
<feature type="compositionally biased region" description="Basic and acidic residues" evidence="7">
    <location>
        <begin position="195"/>
        <end position="204"/>
    </location>
</feature>
<organism evidence="9 10">
    <name type="scientific">Malassezia japonica</name>
    <dbReference type="NCBI Taxonomy" id="223818"/>
    <lineage>
        <taxon>Eukaryota</taxon>
        <taxon>Fungi</taxon>
        <taxon>Dikarya</taxon>
        <taxon>Basidiomycota</taxon>
        <taxon>Ustilaginomycotina</taxon>
        <taxon>Malasseziomycetes</taxon>
        <taxon>Malasseziales</taxon>
        <taxon>Malasseziaceae</taxon>
        <taxon>Malassezia</taxon>
    </lineage>
</organism>
<proteinExistence type="predicted"/>
<gene>
    <name evidence="9" type="primary">SKO1</name>
    <name evidence="9" type="ORF">MJAP1_001634</name>
</gene>
<dbReference type="SMART" id="SM00338">
    <property type="entry name" value="BRLZ"/>
    <property type="match status" value="1"/>
</dbReference>
<evidence type="ECO:0000256" key="5">
    <source>
        <dbReference type="ARBA" id="ARBA00023242"/>
    </source>
</evidence>
<dbReference type="PROSITE" id="PS50217">
    <property type="entry name" value="BZIP"/>
    <property type="match status" value="1"/>
</dbReference>
<evidence type="ECO:0000256" key="2">
    <source>
        <dbReference type="ARBA" id="ARBA00023015"/>
    </source>
</evidence>
<dbReference type="InterPro" id="IPR046347">
    <property type="entry name" value="bZIP_sf"/>
</dbReference>
<keyword evidence="10" id="KW-1185">Reference proteome</keyword>
<evidence type="ECO:0000256" key="7">
    <source>
        <dbReference type="SAM" id="MobiDB-lite"/>
    </source>
</evidence>
<dbReference type="AlphaFoldDB" id="A0AAF0F193"/>
<dbReference type="SUPFAM" id="SSF57959">
    <property type="entry name" value="Leucine zipper domain"/>
    <property type="match status" value="1"/>
</dbReference>
<keyword evidence="6" id="KW-0175">Coiled coil</keyword>
<dbReference type="Proteomes" id="UP001217754">
    <property type="component" value="Chromosome 2"/>
</dbReference>
<protein>
    <submittedName>
        <fullName evidence="9">Transcription factor</fullName>
    </submittedName>
</protein>
<dbReference type="FunFam" id="1.20.5.170:FF:000053">
    <property type="entry name" value="BZIP transcription factor AtfA"/>
    <property type="match status" value="1"/>
</dbReference>
<feature type="compositionally biased region" description="Polar residues" evidence="7">
    <location>
        <begin position="10"/>
        <end position="23"/>
    </location>
</feature>
<evidence type="ECO:0000256" key="3">
    <source>
        <dbReference type="ARBA" id="ARBA00023125"/>
    </source>
</evidence>
<dbReference type="GeneID" id="85225283"/>
<keyword evidence="4" id="KW-0804">Transcription</keyword>
<feature type="compositionally biased region" description="Basic and acidic residues" evidence="7">
    <location>
        <begin position="270"/>
        <end position="285"/>
    </location>
</feature>
<feature type="coiled-coil region" evidence="6">
    <location>
        <begin position="325"/>
        <end position="359"/>
    </location>
</feature>
<comment type="subcellular location">
    <subcellularLocation>
        <location evidence="1">Nucleus</location>
    </subcellularLocation>
</comment>
<evidence type="ECO:0000256" key="4">
    <source>
        <dbReference type="ARBA" id="ARBA00023163"/>
    </source>
</evidence>
<feature type="domain" description="BZIP" evidence="8">
    <location>
        <begin position="300"/>
        <end position="363"/>
    </location>
</feature>
<dbReference type="GO" id="GO:0003700">
    <property type="term" value="F:DNA-binding transcription factor activity"/>
    <property type="evidence" value="ECO:0007669"/>
    <property type="project" value="InterPro"/>
</dbReference>
<keyword evidence="5" id="KW-0539">Nucleus</keyword>
<dbReference type="CDD" id="cd14687">
    <property type="entry name" value="bZIP_ATF2"/>
    <property type="match status" value="1"/>
</dbReference>
<evidence type="ECO:0000313" key="9">
    <source>
        <dbReference type="EMBL" id="WFD38672.1"/>
    </source>
</evidence>
<dbReference type="PANTHER" id="PTHR19304">
    <property type="entry name" value="CYCLIC-AMP RESPONSE ELEMENT BINDING PROTEIN"/>
    <property type="match status" value="1"/>
</dbReference>
<evidence type="ECO:0000313" key="10">
    <source>
        <dbReference type="Proteomes" id="UP001217754"/>
    </source>
</evidence>
<feature type="region of interest" description="Disordered" evidence="7">
    <location>
        <begin position="420"/>
        <end position="439"/>
    </location>
</feature>
<keyword evidence="3" id="KW-0238">DNA-binding</keyword>
<evidence type="ECO:0000256" key="1">
    <source>
        <dbReference type="ARBA" id="ARBA00004123"/>
    </source>
</evidence>
<feature type="region of interest" description="Disordered" evidence="7">
    <location>
        <begin position="1"/>
        <end position="70"/>
    </location>
</feature>
<keyword evidence="2" id="KW-0805">Transcription regulation</keyword>
<evidence type="ECO:0000256" key="6">
    <source>
        <dbReference type="SAM" id="Coils"/>
    </source>
</evidence>
<dbReference type="Pfam" id="PF00170">
    <property type="entry name" value="bZIP_1"/>
    <property type="match status" value="1"/>
</dbReference>
<feature type="compositionally biased region" description="Polar residues" evidence="7">
    <location>
        <begin position="54"/>
        <end position="70"/>
    </location>
</feature>